<organism evidence="8 9">
    <name type="scientific">Schizophyllum amplum</name>
    <dbReference type="NCBI Taxonomy" id="97359"/>
    <lineage>
        <taxon>Eukaryota</taxon>
        <taxon>Fungi</taxon>
        <taxon>Dikarya</taxon>
        <taxon>Basidiomycota</taxon>
        <taxon>Agaricomycotina</taxon>
        <taxon>Agaricomycetes</taxon>
        <taxon>Agaricomycetidae</taxon>
        <taxon>Agaricales</taxon>
        <taxon>Schizophyllaceae</taxon>
        <taxon>Schizophyllum</taxon>
    </lineage>
</organism>
<reference evidence="8 9" key="1">
    <citation type="journal article" date="2019" name="New Phytol.">
        <title>Comparative genomics reveals unique wood-decay strategies and fruiting body development in the Schizophyllaceae.</title>
        <authorList>
            <person name="Almasi E."/>
            <person name="Sahu N."/>
            <person name="Krizsan K."/>
            <person name="Balint B."/>
            <person name="Kovacs G.M."/>
            <person name="Kiss B."/>
            <person name="Cseklye J."/>
            <person name="Drula E."/>
            <person name="Henrissat B."/>
            <person name="Nagy I."/>
            <person name="Chovatia M."/>
            <person name="Adam C."/>
            <person name="LaButti K."/>
            <person name="Lipzen A."/>
            <person name="Riley R."/>
            <person name="Grigoriev I.V."/>
            <person name="Nagy L.G."/>
        </authorList>
    </citation>
    <scope>NUCLEOTIDE SEQUENCE [LARGE SCALE GENOMIC DNA]</scope>
    <source>
        <strain evidence="8 9">NL-1724</strain>
    </source>
</reference>
<dbReference type="GO" id="GO:0006888">
    <property type="term" value="P:endoplasmic reticulum to Golgi vesicle-mediated transport"/>
    <property type="evidence" value="ECO:0007669"/>
    <property type="project" value="InterPro"/>
</dbReference>
<sequence>MGLLYYISYAAVLAAFAFVTLSLASGLLYVSELIEEHSRTAKTIGQRGIYAIILLHVILYLSDALPFWRIIFSIVCHIIYLQNFSADWPLISLASPSFVASCVLVIADHFIWFFYFAQLSAAARHSRYRKDPRAPEFTEVATFFGLCVWLAPLFLFLSLSANDNALPTRTAAAQPDAPPVNAARTSLFRSMFGFVSLDALRGGRSRREATGIIAPPTPRTPTSPYTYGSPNLSGRRSPNPDVMLSPTMGYGSPQSNSFKLSTPPRRSLQNMRASTIDESSPGARLSGARNRPSVRRMASAMNGDDL</sequence>
<feature type="transmembrane region" description="Helical" evidence="7">
    <location>
        <begin position="6"/>
        <end position="30"/>
    </location>
</feature>
<evidence type="ECO:0000313" key="8">
    <source>
        <dbReference type="EMBL" id="TRM68180.1"/>
    </source>
</evidence>
<dbReference type="Proteomes" id="UP000320762">
    <property type="component" value="Unassembled WGS sequence"/>
</dbReference>
<feature type="compositionally biased region" description="Polar residues" evidence="6">
    <location>
        <begin position="267"/>
        <end position="278"/>
    </location>
</feature>
<accession>A0A550CTR5</accession>
<dbReference type="PANTHER" id="PTHR13144">
    <property type="entry name" value="TEX261 PROTEIN"/>
    <property type="match status" value="1"/>
</dbReference>
<evidence type="ECO:0000256" key="5">
    <source>
        <dbReference type="ARBA" id="ARBA00023136"/>
    </source>
</evidence>
<evidence type="ECO:0000256" key="7">
    <source>
        <dbReference type="SAM" id="Phobius"/>
    </source>
</evidence>
<keyword evidence="3 7" id="KW-0812">Transmembrane</keyword>
<comment type="subcellular location">
    <subcellularLocation>
        <location evidence="1">Membrane</location>
        <topology evidence="1">Multi-pass membrane protein</topology>
    </subcellularLocation>
</comment>
<proteinExistence type="inferred from homology"/>
<dbReference type="GO" id="GO:0005789">
    <property type="term" value="C:endoplasmic reticulum membrane"/>
    <property type="evidence" value="ECO:0007669"/>
    <property type="project" value="TreeGrafter"/>
</dbReference>
<feature type="transmembrane region" description="Helical" evidence="7">
    <location>
        <begin position="93"/>
        <end position="116"/>
    </location>
</feature>
<comment type="similarity">
    <text evidence="2">Belongs to the SVP26 family.</text>
</comment>
<dbReference type="STRING" id="97359.A0A550CTR5"/>
<dbReference type="InterPro" id="IPR007277">
    <property type="entry name" value="Svp26/Tex261"/>
</dbReference>
<evidence type="ECO:0000313" key="9">
    <source>
        <dbReference type="Proteomes" id="UP000320762"/>
    </source>
</evidence>
<dbReference type="GO" id="GO:0000139">
    <property type="term" value="C:Golgi membrane"/>
    <property type="evidence" value="ECO:0007669"/>
    <property type="project" value="TreeGrafter"/>
</dbReference>
<keyword evidence="5 7" id="KW-0472">Membrane</keyword>
<feature type="region of interest" description="Disordered" evidence="6">
    <location>
        <begin position="210"/>
        <end position="306"/>
    </location>
</feature>
<evidence type="ECO:0000256" key="3">
    <source>
        <dbReference type="ARBA" id="ARBA00022692"/>
    </source>
</evidence>
<feature type="transmembrane region" description="Helical" evidence="7">
    <location>
        <begin position="51"/>
        <end position="81"/>
    </location>
</feature>
<dbReference type="EMBL" id="VDMD01000002">
    <property type="protein sequence ID" value="TRM68180.1"/>
    <property type="molecule type" value="Genomic_DNA"/>
</dbReference>
<dbReference type="Pfam" id="PF04148">
    <property type="entry name" value="Erv26"/>
    <property type="match status" value="1"/>
</dbReference>
<dbReference type="GO" id="GO:0030134">
    <property type="term" value="C:COPII-coated ER to Golgi transport vesicle"/>
    <property type="evidence" value="ECO:0007669"/>
    <property type="project" value="TreeGrafter"/>
</dbReference>
<dbReference type="GO" id="GO:0097020">
    <property type="term" value="F:COPII receptor activity"/>
    <property type="evidence" value="ECO:0007669"/>
    <property type="project" value="InterPro"/>
</dbReference>
<keyword evidence="9" id="KW-1185">Reference proteome</keyword>
<evidence type="ECO:0000256" key="1">
    <source>
        <dbReference type="ARBA" id="ARBA00004141"/>
    </source>
</evidence>
<dbReference type="PANTHER" id="PTHR13144:SF0">
    <property type="entry name" value="PROTEIN TEX261"/>
    <property type="match status" value="1"/>
</dbReference>
<name>A0A550CTR5_9AGAR</name>
<protein>
    <submittedName>
        <fullName evidence="8">Transmembrane adaptor Erv26-domain-containing protein</fullName>
    </submittedName>
</protein>
<comment type="caution">
    <text evidence="8">The sequence shown here is derived from an EMBL/GenBank/DDBJ whole genome shotgun (WGS) entry which is preliminary data.</text>
</comment>
<evidence type="ECO:0000256" key="4">
    <source>
        <dbReference type="ARBA" id="ARBA00022989"/>
    </source>
</evidence>
<evidence type="ECO:0000256" key="2">
    <source>
        <dbReference type="ARBA" id="ARBA00008096"/>
    </source>
</evidence>
<dbReference type="AlphaFoldDB" id="A0A550CTR5"/>
<gene>
    <name evidence="8" type="ORF">BD626DRAFT_481007</name>
</gene>
<keyword evidence="4 7" id="KW-1133">Transmembrane helix</keyword>
<feature type="transmembrane region" description="Helical" evidence="7">
    <location>
        <begin position="137"/>
        <end position="159"/>
    </location>
</feature>
<dbReference type="OrthoDB" id="28257at2759"/>
<evidence type="ECO:0000256" key="6">
    <source>
        <dbReference type="SAM" id="MobiDB-lite"/>
    </source>
</evidence>